<accession>A0ACB8B267</accession>
<organism evidence="1 2">
    <name type="scientific">Leucogyrophana mollusca</name>
    <dbReference type="NCBI Taxonomy" id="85980"/>
    <lineage>
        <taxon>Eukaryota</taxon>
        <taxon>Fungi</taxon>
        <taxon>Dikarya</taxon>
        <taxon>Basidiomycota</taxon>
        <taxon>Agaricomycotina</taxon>
        <taxon>Agaricomycetes</taxon>
        <taxon>Agaricomycetidae</taxon>
        <taxon>Boletales</taxon>
        <taxon>Boletales incertae sedis</taxon>
        <taxon>Leucogyrophana</taxon>
    </lineage>
</organism>
<protein>
    <submittedName>
        <fullName evidence="1">Uncharacterized protein</fullName>
    </submittedName>
</protein>
<evidence type="ECO:0000313" key="2">
    <source>
        <dbReference type="Proteomes" id="UP000790709"/>
    </source>
</evidence>
<keyword evidence="2" id="KW-1185">Reference proteome</keyword>
<sequence>MRNTRSHGVHQYELYGGSGIRPIEDEQARYGDREWRRFQVAKIATATETRGPLARNWARRASGSTRGYARHFVALDRGVYTGLTNAGVGCSSAESSLRMAELEVASLSFSEFSGSSRAAPDYSDGRLGCRCGQCKMGPVKTPRRKEKNYANNTMYKQWSMARDSLSNSSTAETFRPPPAAHHYLSLNFPVTPRVTDGSSFDFLLVQVLCELRQLLGRPPRPPAGRSRSCATLHGDVTSEETLPHRLEHTIYHIGTTRPVQLVRRRPHLHGPQHFGEVPRARGNGDAVSAKVRGVFPEARGWVDGDDDGYLAVSLCRGGGRVPADADRCREVILVGLVRFEVHEEELRVVARIQIQICAASSSSSGSASSR</sequence>
<reference evidence="1" key="1">
    <citation type="journal article" date="2021" name="New Phytol.">
        <title>Evolutionary innovations through gain and loss of genes in the ectomycorrhizal Boletales.</title>
        <authorList>
            <person name="Wu G."/>
            <person name="Miyauchi S."/>
            <person name="Morin E."/>
            <person name="Kuo A."/>
            <person name="Drula E."/>
            <person name="Varga T."/>
            <person name="Kohler A."/>
            <person name="Feng B."/>
            <person name="Cao Y."/>
            <person name="Lipzen A."/>
            <person name="Daum C."/>
            <person name="Hundley H."/>
            <person name="Pangilinan J."/>
            <person name="Johnson J."/>
            <person name="Barry K."/>
            <person name="LaButti K."/>
            <person name="Ng V."/>
            <person name="Ahrendt S."/>
            <person name="Min B."/>
            <person name="Choi I.G."/>
            <person name="Park H."/>
            <person name="Plett J.M."/>
            <person name="Magnuson J."/>
            <person name="Spatafora J.W."/>
            <person name="Nagy L.G."/>
            <person name="Henrissat B."/>
            <person name="Grigoriev I.V."/>
            <person name="Yang Z.L."/>
            <person name="Xu J."/>
            <person name="Martin F.M."/>
        </authorList>
    </citation>
    <scope>NUCLEOTIDE SEQUENCE</scope>
    <source>
        <strain evidence="1">KUC20120723A-06</strain>
    </source>
</reference>
<gene>
    <name evidence="1" type="ORF">BV22DRAFT_1050728</name>
</gene>
<dbReference type="EMBL" id="MU266619">
    <property type="protein sequence ID" value="KAH7919911.1"/>
    <property type="molecule type" value="Genomic_DNA"/>
</dbReference>
<comment type="caution">
    <text evidence="1">The sequence shown here is derived from an EMBL/GenBank/DDBJ whole genome shotgun (WGS) entry which is preliminary data.</text>
</comment>
<name>A0ACB8B267_9AGAM</name>
<evidence type="ECO:0000313" key="1">
    <source>
        <dbReference type="EMBL" id="KAH7919911.1"/>
    </source>
</evidence>
<proteinExistence type="predicted"/>
<dbReference type="Proteomes" id="UP000790709">
    <property type="component" value="Unassembled WGS sequence"/>
</dbReference>